<keyword evidence="2" id="KW-0812">Transmembrane</keyword>
<sequence length="130" mass="13540">MLVGRIRIQQPPRGPRPLQTPPSPAPTGESTASSGPRQPSCRTIGRRSASDPFPDPEQGTVTVVSEMGGRVEGREEAVRLLEEPDGAAGWLGGPWWALVAGRGLVASLEVGWGCLVVAVVFGVACGALVF</sequence>
<protein>
    <submittedName>
        <fullName evidence="3">Uncharacterized protein</fullName>
    </submittedName>
</protein>
<gene>
    <name evidence="3" type="ORF">THITE_2126153</name>
</gene>
<keyword evidence="2" id="KW-1133">Transmembrane helix</keyword>
<evidence type="ECO:0000313" key="4">
    <source>
        <dbReference type="Proteomes" id="UP000008181"/>
    </source>
</evidence>
<dbReference type="GeneID" id="11515357"/>
<feature type="compositionally biased region" description="Polar residues" evidence="1">
    <location>
        <begin position="28"/>
        <end position="41"/>
    </location>
</feature>
<dbReference type="Proteomes" id="UP000008181">
    <property type="component" value="Chromosome 1"/>
</dbReference>
<feature type="transmembrane region" description="Helical" evidence="2">
    <location>
        <begin position="110"/>
        <end position="129"/>
    </location>
</feature>
<keyword evidence="4" id="KW-1185">Reference proteome</keyword>
<feature type="compositionally biased region" description="Pro residues" evidence="1">
    <location>
        <begin position="12"/>
        <end position="25"/>
    </location>
</feature>
<dbReference type="HOGENOM" id="CLU_1939573_0_0_1"/>
<evidence type="ECO:0000256" key="2">
    <source>
        <dbReference type="SAM" id="Phobius"/>
    </source>
</evidence>
<organism evidence="3 4">
    <name type="scientific">Thermothielavioides terrestris (strain ATCC 38088 / NRRL 8126)</name>
    <name type="common">Thielavia terrestris</name>
    <dbReference type="NCBI Taxonomy" id="578455"/>
    <lineage>
        <taxon>Eukaryota</taxon>
        <taxon>Fungi</taxon>
        <taxon>Dikarya</taxon>
        <taxon>Ascomycota</taxon>
        <taxon>Pezizomycotina</taxon>
        <taxon>Sordariomycetes</taxon>
        <taxon>Sordariomycetidae</taxon>
        <taxon>Sordariales</taxon>
        <taxon>Chaetomiaceae</taxon>
        <taxon>Thermothielavioides</taxon>
        <taxon>Thermothielavioides terrestris</taxon>
    </lineage>
</organism>
<dbReference type="EMBL" id="CP003009">
    <property type="protein sequence ID" value="AEO63683.1"/>
    <property type="molecule type" value="Genomic_DNA"/>
</dbReference>
<evidence type="ECO:0000256" key="1">
    <source>
        <dbReference type="SAM" id="MobiDB-lite"/>
    </source>
</evidence>
<dbReference type="AlphaFoldDB" id="G2QUD1"/>
<name>G2QUD1_THETT</name>
<feature type="region of interest" description="Disordered" evidence="1">
    <location>
        <begin position="1"/>
        <end position="60"/>
    </location>
</feature>
<feature type="compositionally biased region" description="Low complexity" evidence="1">
    <location>
        <begin position="1"/>
        <end position="11"/>
    </location>
</feature>
<dbReference type="RefSeq" id="XP_003650019.1">
    <property type="nucleotide sequence ID" value="XM_003649971.1"/>
</dbReference>
<accession>G2QUD1</accession>
<reference evidence="3 4" key="1">
    <citation type="journal article" date="2011" name="Nat. Biotechnol.">
        <title>Comparative genomic analysis of the thermophilic biomass-degrading fungi Myceliophthora thermophila and Thielavia terrestris.</title>
        <authorList>
            <person name="Berka R.M."/>
            <person name="Grigoriev I.V."/>
            <person name="Otillar R."/>
            <person name="Salamov A."/>
            <person name="Grimwood J."/>
            <person name="Reid I."/>
            <person name="Ishmael N."/>
            <person name="John T."/>
            <person name="Darmond C."/>
            <person name="Moisan M.-C."/>
            <person name="Henrissat B."/>
            <person name="Coutinho P.M."/>
            <person name="Lombard V."/>
            <person name="Natvig D.O."/>
            <person name="Lindquist E."/>
            <person name="Schmutz J."/>
            <person name="Lucas S."/>
            <person name="Harris P."/>
            <person name="Powlowski J."/>
            <person name="Bellemare A."/>
            <person name="Taylor D."/>
            <person name="Butler G."/>
            <person name="de Vries R.P."/>
            <person name="Allijn I.E."/>
            <person name="van den Brink J."/>
            <person name="Ushinsky S."/>
            <person name="Storms R."/>
            <person name="Powell A.J."/>
            <person name="Paulsen I.T."/>
            <person name="Elbourne L.D.H."/>
            <person name="Baker S.E."/>
            <person name="Magnuson J."/>
            <person name="LaBoissiere S."/>
            <person name="Clutterbuck A.J."/>
            <person name="Martinez D."/>
            <person name="Wogulis M."/>
            <person name="de Leon A.L."/>
            <person name="Rey M.W."/>
            <person name="Tsang A."/>
        </authorList>
    </citation>
    <scope>NUCLEOTIDE SEQUENCE [LARGE SCALE GENOMIC DNA]</scope>
    <source>
        <strain evidence="4">ATCC 38088 / NRRL 8126</strain>
    </source>
</reference>
<evidence type="ECO:0000313" key="3">
    <source>
        <dbReference type="EMBL" id="AEO63683.1"/>
    </source>
</evidence>
<keyword evidence="2" id="KW-0472">Membrane</keyword>
<proteinExistence type="predicted"/>
<dbReference type="KEGG" id="ttt:THITE_2126153"/>